<keyword evidence="3" id="KW-1185">Reference proteome</keyword>
<dbReference type="CDD" id="cd01300">
    <property type="entry name" value="YtcJ_like"/>
    <property type="match status" value="1"/>
</dbReference>
<dbReference type="PANTHER" id="PTHR22642:SF2">
    <property type="entry name" value="PROTEIN LONG AFTER FAR-RED 3"/>
    <property type="match status" value="1"/>
</dbReference>
<dbReference type="Gene3D" id="2.30.40.10">
    <property type="entry name" value="Urease, subunit C, domain 1"/>
    <property type="match status" value="1"/>
</dbReference>
<evidence type="ECO:0000259" key="1">
    <source>
        <dbReference type="Pfam" id="PF07969"/>
    </source>
</evidence>
<evidence type="ECO:0000313" key="3">
    <source>
        <dbReference type="Proteomes" id="UP000034166"/>
    </source>
</evidence>
<dbReference type="Gene3D" id="3.20.20.140">
    <property type="entry name" value="Metal-dependent hydrolases"/>
    <property type="match status" value="1"/>
</dbReference>
<dbReference type="InterPro" id="IPR033932">
    <property type="entry name" value="YtcJ-like"/>
</dbReference>
<dbReference type="InterPro" id="IPR011059">
    <property type="entry name" value="Metal-dep_hydrolase_composite"/>
</dbReference>
<dbReference type="Proteomes" id="UP000034166">
    <property type="component" value="Unassembled WGS sequence"/>
</dbReference>
<name>A0A0M2T5H3_9BACI</name>
<dbReference type="PANTHER" id="PTHR22642">
    <property type="entry name" value="IMIDAZOLONEPROPIONASE"/>
    <property type="match status" value="1"/>
</dbReference>
<gene>
    <name evidence="2" type="ORF">WQ57_00655</name>
</gene>
<dbReference type="InterPro" id="IPR013108">
    <property type="entry name" value="Amidohydro_3"/>
</dbReference>
<dbReference type="AlphaFoldDB" id="A0A0M2T5H3"/>
<dbReference type="GO" id="GO:0016810">
    <property type="term" value="F:hydrolase activity, acting on carbon-nitrogen (but not peptide) bonds"/>
    <property type="evidence" value="ECO:0007669"/>
    <property type="project" value="InterPro"/>
</dbReference>
<sequence length="531" mass="58918">MGRRAGSVAVKNGRIFGIWQEKEPPKSEVTLSAKTQVINLKGAALLPGFIDTHNHLPMVSMLQEQVNCSSPLNQSISDIQEKLRKKANEIPPGQWILGYGYDDTSLIDGRHPFRADLDVAAPNNPVFIHHISGHLAVVNSYALRVASISDKQPDPGIGHFGRDHEGNVNGVLYEFGPMEAVHSHTPTYTIEQKVSLLKKTVNHYISHGITTNTDAGVGLLKGEEDIEVHLKAAEQKINPMRMQLMIMHDLLKPGSRFGNYSSEQLNDELQSRGNGLIALDSAKMFQDGSIQGLTGALREPYHCNPNLYGDLNFEQSVINEEILDLHNRGYRIAIHGNGDKAIGSILDGFEFAIQKYPRQNHRHRIEHVQTATIQDLDRMQKLGIAGSFFINHVYYWGDRHEKIFLGPNRARRISPLADAVEREILFTLHSDAPITPISPLFSIWAAVNRVTREGGILGPEQRIDVETALKSMTNYGAKLNFDEDHSGSIELGKRADFAILAADPTSINPIDIKDIPILGTIIGGEVVYWKA</sequence>
<proteinExistence type="predicted"/>
<dbReference type="OrthoDB" id="9767366at2"/>
<dbReference type="Gene3D" id="3.10.310.70">
    <property type="match status" value="1"/>
</dbReference>
<reference evidence="2 3" key="1">
    <citation type="submission" date="2015-04" db="EMBL/GenBank/DDBJ databases">
        <title>Taxonomic description and genome sequence of Bacillus campisalis sp. nov., a novel member of the genus Bacillus isolated from solar saltern.</title>
        <authorList>
            <person name="Mathan Kumar R."/>
            <person name="Kaur G."/>
            <person name="Kumar A."/>
            <person name="Singh N.K."/>
            <person name="Kaur N."/>
            <person name="Kumar N."/>
            <person name="Mayilraj S."/>
        </authorList>
    </citation>
    <scope>NUCLEOTIDE SEQUENCE [LARGE SCALE GENOMIC DNA]</scope>
    <source>
        <strain evidence="2 3">SA2-6</strain>
    </source>
</reference>
<evidence type="ECO:0000313" key="2">
    <source>
        <dbReference type="EMBL" id="KKK40070.1"/>
    </source>
</evidence>
<dbReference type="SUPFAM" id="SSF51556">
    <property type="entry name" value="Metallo-dependent hydrolases"/>
    <property type="match status" value="1"/>
</dbReference>
<protein>
    <recommendedName>
        <fullName evidence="1">Amidohydrolase 3 domain-containing protein</fullName>
    </recommendedName>
</protein>
<feature type="domain" description="Amidohydrolase 3" evidence="1">
    <location>
        <begin position="36"/>
        <end position="528"/>
    </location>
</feature>
<accession>A0A0M2T5H3</accession>
<dbReference type="PATRIC" id="fig|1408103.3.peg.144"/>
<dbReference type="Pfam" id="PF07969">
    <property type="entry name" value="Amidohydro_3"/>
    <property type="match status" value="1"/>
</dbReference>
<comment type="caution">
    <text evidence="2">The sequence shown here is derived from an EMBL/GenBank/DDBJ whole genome shotgun (WGS) entry which is preliminary data.</text>
</comment>
<organism evidence="2 3">
    <name type="scientific">Mesobacillus campisalis</name>
    <dbReference type="NCBI Taxonomy" id="1408103"/>
    <lineage>
        <taxon>Bacteria</taxon>
        <taxon>Bacillati</taxon>
        <taxon>Bacillota</taxon>
        <taxon>Bacilli</taxon>
        <taxon>Bacillales</taxon>
        <taxon>Bacillaceae</taxon>
        <taxon>Mesobacillus</taxon>
    </lineage>
</organism>
<dbReference type="EMBL" id="LAYY01000001">
    <property type="protein sequence ID" value="KKK40070.1"/>
    <property type="molecule type" value="Genomic_DNA"/>
</dbReference>
<dbReference type="InterPro" id="IPR032466">
    <property type="entry name" value="Metal_Hydrolase"/>
</dbReference>
<dbReference type="SUPFAM" id="SSF51338">
    <property type="entry name" value="Composite domain of metallo-dependent hydrolases"/>
    <property type="match status" value="1"/>
</dbReference>